<feature type="domain" description="HTH deoR-type" evidence="3">
    <location>
        <begin position="10"/>
        <end position="65"/>
    </location>
</feature>
<evidence type="ECO:0000313" key="5">
    <source>
        <dbReference type="Proteomes" id="UP000595823"/>
    </source>
</evidence>
<dbReference type="EMBL" id="CP054705">
    <property type="protein sequence ID" value="QQK78040.1"/>
    <property type="molecule type" value="Genomic_DNA"/>
</dbReference>
<keyword evidence="2" id="KW-0804">Transcription</keyword>
<dbReference type="PROSITE" id="PS51000">
    <property type="entry name" value="HTH_DEOR_2"/>
    <property type="match status" value="1"/>
</dbReference>
<organism evidence="4 5">
    <name type="scientific">Salicibibacter cibarius</name>
    <dbReference type="NCBI Taxonomy" id="2743000"/>
    <lineage>
        <taxon>Bacteria</taxon>
        <taxon>Bacillati</taxon>
        <taxon>Bacillota</taxon>
        <taxon>Bacilli</taxon>
        <taxon>Bacillales</taxon>
        <taxon>Bacillaceae</taxon>
        <taxon>Salicibibacter</taxon>
    </lineage>
</organism>
<dbReference type="SMART" id="SM00420">
    <property type="entry name" value="HTH_DEOR"/>
    <property type="match status" value="1"/>
</dbReference>
<evidence type="ECO:0000313" key="4">
    <source>
        <dbReference type="EMBL" id="QQK78040.1"/>
    </source>
</evidence>
<gene>
    <name evidence="4" type="ORF">HUG15_22260</name>
</gene>
<protein>
    <submittedName>
        <fullName evidence="4">DeoR/GlpR transcriptional regulator</fullName>
    </submittedName>
</protein>
<dbReference type="AlphaFoldDB" id="A0A7T6Z711"/>
<accession>A0A7T6Z711</accession>
<dbReference type="PANTHER" id="PTHR41247">
    <property type="entry name" value="HTH-TYPE TRANSCRIPTIONAL REPRESSOR YCNK"/>
    <property type="match status" value="1"/>
</dbReference>
<evidence type="ECO:0000256" key="1">
    <source>
        <dbReference type="ARBA" id="ARBA00023015"/>
    </source>
</evidence>
<name>A0A7T6Z711_9BACI</name>
<dbReference type="PANTHER" id="PTHR41247:SF1">
    <property type="entry name" value="HTH-TYPE TRANSCRIPTIONAL REPRESSOR YCNK"/>
    <property type="match status" value="1"/>
</dbReference>
<reference evidence="4 5" key="1">
    <citation type="submission" date="2020-06" db="EMBL/GenBank/DDBJ databases">
        <title>Genomic analysis of Salicibibacter sp. NKC5-3.</title>
        <authorList>
            <person name="Oh Y.J."/>
        </authorList>
    </citation>
    <scope>NUCLEOTIDE SEQUENCE [LARGE SCALE GENOMIC DNA]</scope>
    <source>
        <strain evidence="4 5">NKC5-3</strain>
    </source>
</reference>
<dbReference type="InterPro" id="IPR001034">
    <property type="entry name" value="DeoR_HTH"/>
</dbReference>
<evidence type="ECO:0000256" key="2">
    <source>
        <dbReference type="ARBA" id="ARBA00023163"/>
    </source>
</evidence>
<dbReference type="InterPro" id="IPR008719">
    <property type="entry name" value="N2O_reductase_NosL"/>
</dbReference>
<dbReference type="Proteomes" id="UP000595823">
    <property type="component" value="Chromosome"/>
</dbReference>
<dbReference type="InterPro" id="IPR036390">
    <property type="entry name" value="WH_DNA-bd_sf"/>
</dbReference>
<sequence length="195" mass="22184">MEGVQESMMPYQRKESVMHWLEKEKTLSIATISHRLGVSEMTVYRDIKPLVEKGDIARTTGGIVLRESEPTPDYCAYCLKVNNRIHQAQMLYGDQHIEYFCCPHCALLRYHYQAEQVDQLICQDFLKGTTISGKNAFYLLGADELLGCCSPQVLVFEKKEQAEKFSMGFGGCVHSFHSAVREVHRQMSGSCDCTE</sequence>
<dbReference type="Pfam" id="PF08220">
    <property type="entry name" value="HTH_DeoR"/>
    <property type="match status" value="1"/>
</dbReference>
<dbReference type="KEGG" id="scia:HUG15_22260"/>
<dbReference type="Pfam" id="PF05573">
    <property type="entry name" value="NosL"/>
    <property type="match status" value="1"/>
</dbReference>
<evidence type="ECO:0000259" key="3">
    <source>
        <dbReference type="PROSITE" id="PS51000"/>
    </source>
</evidence>
<keyword evidence="1" id="KW-0805">Transcription regulation</keyword>
<dbReference type="SUPFAM" id="SSF46785">
    <property type="entry name" value="Winged helix' DNA-binding domain"/>
    <property type="match status" value="1"/>
</dbReference>
<dbReference type="Gene3D" id="1.10.10.10">
    <property type="entry name" value="Winged helix-like DNA-binding domain superfamily/Winged helix DNA-binding domain"/>
    <property type="match status" value="1"/>
</dbReference>
<dbReference type="SUPFAM" id="SSF160387">
    <property type="entry name" value="NosL/MerB-like"/>
    <property type="match status" value="1"/>
</dbReference>
<keyword evidence="5" id="KW-1185">Reference proteome</keyword>
<dbReference type="GO" id="GO:0003700">
    <property type="term" value="F:DNA-binding transcription factor activity"/>
    <property type="evidence" value="ECO:0007669"/>
    <property type="project" value="InterPro"/>
</dbReference>
<proteinExistence type="predicted"/>
<dbReference type="InterPro" id="IPR036388">
    <property type="entry name" value="WH-like_DNA-bd_sf"/>
</dbReference>